<evidence type="ECO:0000313" key="2">
    <source>
        <dbReference type="Proteomes" id="UP001064048"/>
    </source>
</evidence>
<comment type="caution">
    <text evidence="1">The sequence shown here is derived from an EMBL/GenBank/DDBJ whole genome shotgun (WGS) entry which is preliminary data.</text>
</comment>
<gene>
    <name evidence="1" type="ORF">MSG28_008712</name>
</gene>
<reference evidence="1 2" key="1">
    <citation type="journal article" date="2022" name="Genome Biol. Evol.">
        <title>The Spruce Budworm Genome: Reconstructing the Evolutionary History of Antifreeze Proteins.</title>
        <authorList>
            <person name="Beliveau C."/>
            <person name="Gagne P."/>
            <person name="Picq S."/>
            <person name="Vernygora O."/>
            <person name="Keeling C.I."/>
            <person name="Pinkney K."/>
            <person name="Doucet D."/>
            <person name="Wen F."/>
            <person name="Johnston J.S."/>
            <person name="Maaroufi H."/>
            <person name="Boyle B."/>
            <person name="Laroche J."/>
            <person name="Dewar K."/>
            <person name="Juretic N."/>
            <person name="Blackburn G."/>
            <person name="Nisole A."/>
            <person name="Brunet B."/>
            <person name="Brandao M."/>
            <person name="Lumley L."/>
            <person name="Duan J."/>
            <person name="Quan G."/>
            <person name="Lucarotti C.J."/>
            <person name="Roe A.D."/>
            <person name="Sperling F.A.H."/>
            <person name="Levesque R.C."/>
            <person name="Cusson M."/>
        </authorList>
    </citation>
    <scope>NUCLEOTIDE SEQUENCE [LARGE SCALE GENOMIC DNA]</scope>
    <source>
        <strain evidence="1">Glfc:IPQL:Cfum</strain>
    </source>
</reference>
<sequence>MYETDTVLMRHDTIRHIKGGCNHSVCDVYISDEHNNHSTGTNSNTWDAYGQLAGNSRDVTPPSGRSANASSSSSLEENLLFPQTVVKFRFHQRCARMNTCKDQ</sequence>
<keyword evidence="2" id="KW-1185">Reference proteome</keyword>
<evidence type="ECO:0000313" key="1">
    <source>
        <dbReference type="EMBL" id="KAI8420133.1"/>
    </source>
</evidence>
<protein>
    <submittedName>
        <fullName evidence="1">Uncharacterized protein</fullName>
    </submittedName>
</protein>
<dbReference type="EMBL" id="CM046114">
    <property type="protein sequence ID" value="KAI8420133.1"/>
    <property type="molecule type" value="Genomic_DNA"/>
</dbReference>
<dbReference type="Proteomes" id="UP001064048">
    <property type="component" value="Chromosome 14"/>
</dbReference>
<organism evidence="1 2">
    <name type="scientific">Choristoneura fumiferana</name>
    <name type="common">Spruce budworm moth</name>
    <name type="synonym">Archips fumiferana</name>
    <dbReference type="NCBI Taxonomy" id="7141"/>
    <lineage>
        <taxon>Eukaryota</taxon>
        <taxon>Metazoa</taxon>
        <taxon>Ecdysozoa</taxon>
        <taxon>Arthropoda</taxon>
        <taxon>Hexapoda</taxon>
        <taxon>Insecta</taxon>
        <taxon>Pterygota</taxon>
        <taxon>Neoptera</taxon>
        <taxon>Endopterygota</taxon>
        <taxon>Lepidoptera</taxon>
        <taxon>Glossata</taxon>
        <taxon>Ditrysia</taxon>
        <taxon>Tortricoidea</taxon>
        <taxon>Tortricidae</taxon>
        <taxon>Tortricinae</taxon>
        <taxon>Choristoneura</taxon>
    </lineage>
</organism>
<name>A0ACC0J7T9_CHOFU</name>
<accession>A0ACC0J7T9</accession>
<proteinExistence type="predicted"/>